<evidence type="ECO:0000256" key="2">
    <source>
        <dbReference type="ARBA" id="ARBA00022801"/>
    </source>
</evidence>
<dbReference type="GO" id="GO:0005737">
    <property type="term" value="C:cytoplasm"/>
    <property type="evidence" value="ECO:0007669"/>
    <property type="project" value="TreeGrafter"/>
</dbReference>
<evidence type="ECO:0000256" key="1">
    <source>
        <dbReference type="ARBA" id="ARBA00022722"/>
    </source>
</evidence>
<evidence type="ECO:0000256" key="3">
    <source>
        <dbReference type="ARBA" id="ARBA00022839"/>
    </source>
</evidence>
<dbReference type="VEuPathDB" id="VectorBase:LDEU003026"/>
<proteinExistence type="predicted"/>
<dbReference type="AlphaFoldDB" id="A0A443SND3"/>
<dbReference type="InterPro" id="IPR036397">
    <property type="entry name" value="RNaseH_sf"/>
</dbReference>
<dbReference type="PANTHER" id="PTHR23044:SF61">
    <property type="entry name" value="3'-5' EXORIBONUCLEASE 1-RELATED"/>
    <property type="match status" value="1"/>
</dbReference>
<dbReference type="OrthoDB" id="448399at2759"/>
<accession>A0A443SND3</accession>
<dbReference type="InterPro" id="IPR013520">
    <property type="entry name" value="Ribonucl_H"/>
</dbReference>
<reference evidence="5 6" key="1">
    <citation type="journal article" date="2018" name="Gigascience">
        <title>Genomes of trombidid mites reveal novel predicted allergens and laterally-transferred genes associated with secondary metabolism.</title>
        <authorList>
            <person name="Dong X."/>
            <person name="Chaisiri K."/>
            <person name="Xia D."/>
            <person name="Armstrong S.D."/>
            <person name="Fang Y."/>
            <person name="Donnelly M.J."/>
            <person name="Kadowaki T."/>
            <person name="McGarry J.W."/>
            <person name="Darby A.C."/>
            <person name="Makepeace B.L."/>
        </authorList>
    </citation>
    <scope>NUCLEOTIDE SEQUENCE [LARGE SCALE GENOMIC DNA]</scope>
    <source>
        <strain evidence="5">UoL-UT</strain>
    </source>
</reference>
<dbReference type="SMART" id="SM00479">
    <property type="entry name" value="EXOIII"/>
    <property type="match status" value="1"/>
</dbReference>
<sequence length="271" mass="31856">MIRRCAYVKKSTKHQTRNDTFNKVVKKLINYNYDVICVVDYEATCDKETSKDAIQEIIEFPAFLVDLKNKEVVSTFHEFVRPQINPKLSEFCTKLTGITQEMVDKAESFPDVLDRFEVWFYNFLHEHNYNSFAIATDGPWDMAHFFSRQCKLNGIVFPAYGKRWINLRKVFSSHYKTPQFCLNQMLSYLDMQFAGRRHSGFDDTMNITNVLIRMLRDGANPIINERISWHQFDRNCWGDLRCGVVRVLYNKPSDGLNQSDSEDSGDEQHFH</sequence>
<dbReference type="CDD" id="cd06133">
    <property type="entry name" value="ERI-1_3'hExo_like"/>
    <property type="match status" value="1"/>
</dbReference>
<keyword evidence="2" id="KW-0378">Hydrolase</keyword>
<evidence type="ECO:0000313" key="5">
    <source>
        <dbReference type="EMBL" id="RWS29015.1"/>
    </source>
</evidence>
<comment type="caution">
    <text evidence="5">The sequence shown here is derived from an EMBL/GenBank/DDBJ whole genome shotgun (WGS) entry which is preliminary data.</text>
</comment>
<keyword evidence="6" id="KW-1185">Reference proteome</keyword>
<name>A0A443SND3_9ACAR</name>
<protein>
    <submittedName>
        <fullName evidence="5">3'-5' exoribonuclease 1-like protein</fullName>
    </submittedName>
</protein>
<dbReference type="GO" id="GO:0003676">
    <property type="term" value="F:nucleic acid binding"/>
    <property type="evidence" value="ECO:0007669"/>
    <property type="project" value="InterPro"/>
</dbReference>
<dbReference type="EMBL" id="NCKV01001107">
    <property type="protein sequence ID" value="RWS29015.1"/>
    <property type="molecule type" value="Genomic_DNA"/>
</dbReference>
<dbReference type="PANTHER" id="PTHR23044">
    <property type="entry name" value="3'-5' EXONUCLEASE ERI1-RELATED"/>
    <property type="match status" value="1"/>
</dbReference>
<evidence type="ECO:0000259" key="4">
    <source>
        <dbReference type="SMART" id="SM00479"/>
    </source>
</evidence>
<dbReference type="GO" id="GO:0000175">
    <property type="term" value="F:3'-5'-RNA exonuclease activity"/>
    <property type="evidence" value="ECO:0007669"/>
    <property type="project" value="InterPro"/>
</dbReference>
<feature type="domain" description="Exonuclease" evidence="4">
    <location>
        <begin position="35"/>
        <end position="220"/>
    </location>
</feature>
<keyword evidence="3" id="KW-0269">Exonuclease</keyword>
<gene>
    <name evidence="5" type="ORF">B4U80_01058</name>
</gene>
<dbReference type="Proteomes" id="UP000288716">
    <property type="component" value="Unassembled WGS sequence"/>
</dbReference>
<evidence type="ECO:0000313" key="6">
    <source>
        <dbReference type="Proteomes" id="UP000288716"/>
    </source>
</evidence>
<organism evidence="5 6">
    <name type="scientific">Leptotrombidium deliense</name>
    <dbReference type="NCBI Taxonomy" id="299467"/>
    <lineage>
        <taxon>Eukaryota</taxon>
        <taxon>Metazoa</taxon>
        <taxon>Ecdysozoa</taxon>
        <taxon>Arthropoda</taxon>
        <taxon>Chelicerata</taxon>
        <taxon>Arachnida</taxon>
        <taxon>Acari</taxon>
        <taxon>Acariformes</taxon>
        <taxon>Trombidiformes</taxon>
        <taxon>Prostigmata</taxon>
        <taxon>Anystina</taxon>
        <taxon>Parasitengona</taxon>
        <taxon>Trombiculoidea</taxon>
        <taxon>Trombiculidae</taxon>
        <taxon>Leptotrombidium</taxon>
    </lineage>
</organism>
<dbReference type="STRING" id="299467.A0A443SND3"/>
<dbReference type="InterPro" id="IPR047201">
    <property type="entry name" value="ERI-1_3'hExo-like"/>
</dbReference>
<dbReference type="Gene3D" id="3.30.420.10">
    <property type="entry name" value="Ribonuclease H-like superfamily/Ribonuclease H"/>
    <property type="match status" value="1"/>
</dbReference>
<dbReference type="Pfam" id="PF00929">
    <property type="entry name" value="RNase_T"/>
    <property type="match status" value="1"/>
</dbReference>
<dbReference type="InterPro" id="IPR051274">
    <property type="entry name" value="3-5_Exoribonuclease"/>
</dbReference>
<dbReference type="InterPro" id="IPR012337">
    <property type="entry name" value="RNaseH-like_sf"/>
</dbReference>
<dbReference type="SUPFAM" id="SSF53098">
    <property type="entry name" value="Ribonuclease H-like"/>
    <property type="match status" value="1"/>
</dbReference>
<keyword evidence="1" id="KW-0540">Nuclease</keyword>